<sequence length="465" mass="52200">MSSRFKSRIPERVRNSLTVLDGPNSRISRIRDAALPSRSSLSRSHMPLPISNTLSGLVKPVSPKAVFKKTLTEEDAVIRSLVRRSKPLAVRGNRTSFRRIQLAHAAPIGDSPVLLKANDSFCSADFRLQKPIKEAIPADPEKDPAASRTAKSLLDLVAGRRQPGMEQMRFLCSDHRLINVPTPLMYRHSRIMSHLEMEVQPIPLRSIRSVTLLRVIMWMHKKTLCANGNEKVAEATPTVETFISDIREGNGNASSETSCQISEITQEIKTGEDELIIERGICCSRSEDNIVIHANVMQNFCKRCGIIRCAGDNANDDQCVADLNEMKRSSYLLCSWEERLLGNELYQLVEIILASHYLGIESLTMNAIHHFCELMAQRTRSECCLMLRIKTRLAGDNHCPLIRESLSLGCHRNNQADGSESEEEQFEPNSRIARIFRKHRPNGRAAIGGGMGDGLYENKPRSRNH</sequence>
<dbReference type="OrthoDB" id="7865711at2759"/>
<feature type="compositionally biased region" description="Basic and acidic residues" evidence="1">
    <location>
        <begin position="456"/>
        <end position="465"/>
    </location>
</feature>
<reference evidence="2 3" key="1">
    <citation type="journal article" date="2007" name="Nature">
        <title>Evolution of genes and genomes on the Drosophila phylogeny.</title>
        <authorList>
            <consortium name="Drosophila 12 Genomes Consortium"/>
            <person name="Clark A.G."/>
            <person name="Eisen M.B."/>
            <person name="Smith D.R."/>
            <person name="Bergman C.M."/>
            <person name="Oliver B."/>
            <person name="Markow T.A."/>
            <person name="Kaufman T.C."/>
            <person name="Kellis M."/>
            <person name="Gelbart W."/>
            <person name="Iyer V.N."/>
            <person name="Pollard D.A."/>
            <person name="Sackton T.B."/>
            <person name="Larracuente A.M."/>
            <person name="Singh N.D."/>
            <person name="Abad J.P."/>
            <person name="Abt D.N."/>
            <person name="Adryan B."/>
            <person name="Aguade M."/>
            <person name="Akashi H."/>
            <person name="Anderson W.W."/>
            <person name="Aquadro C.F."/>
            <person name="Ardell D.H."/>
            <person name="Arguello R."/>
            <person name="Artieri C.G."/>
            <person name="Barbash D.A."/>
            <person name="Barker D."/>
            <person name="Barsanti P."/>
            <person name="Batterham P."/>
            <person name="Batzoglou S."/>
            <person name="Begun D."/>
            <person name="Bhutkar A."/>
            <person name="Blanco E."/>
            <person name="Bosak S.A."/>
            <person name="Bradley R.K."/>
            <person name="Brand A.D."/>
            <person name="Brent M.R."/>
            <person name="Brooks A.N."/>
            <person name="Brown R.H."/>
            <person name="Butlin R.K."/>
            <person name="Caggese C."/>
            <person name="Calvi B.R."/>
            <person name="Bernardo de Carvalho A."/>
            <person name="Caspi A."/>
            <person name="Castrezana S."/>
            <person name="Celniker S.E."/>
            <person name="Chang J.L."/>
            <person name="Chapple C."/>
            <person name="Chatterji S."/>
            <person name="Chinwalla A."/>
            <person name="Civetta A."/>
            <person name="Clifton S.W."/>
            <person name="Comeron J.M."/>
            <person name="Costello J.C."/>
            <person name="Coyne J.A."/>
            <person name="Daub J."/>
            <person name="David R.G."/>
            <person name="Delcher A.L."/>
            <person name="Delehaunty K."/>
            <person name="Do C.B."/>
            <person name="Ebling H."/>
            <person name="Edwards K."/>
            <person name="Eickbush T."/>
            <person name="Evans J.D."/>
            <person name="Filipski A."/>
            <person name="Findeiss S."/>
            <person name="Freyhult E."/>
            <person name="Fulton L."/>
            <person name="Fulton R."/>
            <person name="Garcia A.C."/>
            <person name="Gardiner A."/>
            <person name="Garfield D.A."/>
            <person name="Garvin B.E."/>
            <person name="Gibson G."/>
            <person name="Gilbert D."/>
            <person name="Gnerre S."/>
            <person name="Godfrey J."/>
            <person name="Good R."/>
            <person name="Gotea V."/>
            <person name="Gravely B."/>
            <person name="Greenberg A.J."/>
            <person name="Griffiths-Jones S."/>
            <person name="Gross S."/>
            <person name="Guigo R."/>
            <person name="Gustafson E.A."/>
            <person name="Haerty W."/>
            <person name="Hahn M.W."/>
            <person name="Halligan D.L."/>
            <person name="Halpern A.L."/>
            <person name="Halter G.M."/>
            <person name="Han M.V."/>
            <person name="Heger A."/>
            <person name="Hillier L."/>
            <person name="Hinrichs A.S."/>
            <person name="Holmes I."/>
            <person name="Hoskins R.A."/>
            <person name="Hubisz M.J."/>
            <person name="Hultmark D."/>
            <person name="Huntley M.A."/>
            <person name="Jaffe D.B."/>
            <person name="Jagadeeshan S."/>
            <person name="Jeck W.R."/>
            <person name="Johnson J."/>
            <person name="Jones C.D."/>
            <person name="Jordan W.C."/>
            <person name="Karpen G.H."/>
            <person name="Kataoka E."/>
            <person name="Keightley P.D."/>
            <person name="Kheradpour P."/>
            <person name="Kirkness E.F."/>
            <person name="Koerich L.B."/>
            <person name="Kristiansen K."/>
            <person name="Kudrna D."/>
            <person name="Kulathinal R.J."/>
            <person name="Kumar S."/>
            <person name="Kwok R."/>
            <person name="Lander E."/>
            <person name="Langley C.H."/>
            <person name="Lapoint R."/>
            <person name="Lazzaro B.P."/>
            <person name="Lee S.J."/>
            <person name="Levesque L."/>
            <person name="Li R."/>
            <person name="Lin C.F."/>
            <person name="Lin M.F."/>
            <person name="Lindblad-Toh K."/>
            <person name="Llopart A."/>
            <person name="Long M."/>
            <person name="Low L."/>
            <person name="Lozovsky E."/>
            <person name="Lu J."/>
            <person name="Luo M."/>
            <person name="Machado C.A."/>
            <person name="Makalowski W."/>
            <person name="Marzo M."/>
            <person name="Matsuda M."/>
            <person name="Matzkin L."/>
            <person name="McAllister B."/>
            <person name="McBride C.S."/>
            <person name="McKernan B."/>
            <person name="McKernan K."/>
            <person name="Mendez-Lago M."/>
            <person name="Minx P."/>
            <person name="Mollenhauer M.U."/>
            <person name="Montooth K."/>
            <person name="Mount S.M."/>
            <person name="Mu X."/>
            <person name="Myers E."/>
            <person name="Negre B."/>
            <person name="Newfeld S."/>
            <person name="Nielsen R."/>
            <person name="Noor M.A."/>
            <person name="O'Grady P."/>
            <person name="Pachter L."/>
            <person name="Papaceit M."/>
            <person name="Parisi M.J."/>
            <person name="Parisi M."/>
            <person name="Parts L."/>
            <person name="Pedersen J.S."/>
            <person name="Pesole G."/>
            <person name="Phillippy A.M."/>
            <person name="Ponting C.P."/>
            <person name="Pop M."/>
            <person name="Porcelli D."/>
            <person name="Powell J.R."/>
            <person name="Prohaska S."/>
            <person name="Pruitt K."/>
            <person name="Puig M."/>
            <person name="Quesneville H."/>
            <person name="Ram K.R."/>
            <person name="Rand D."/>
            <person name="Rasmussen M.D."/>
            <person name="Reed L.K."/>
            <person name="Reenan R."/>
            <person name="Reily A."/>
            <person name="Remington K.A."/>
            <person name="Rieger T.T."/>
            <person name="Ritchie M.G."/>
            <person name="Robin C."/>
            <person name="Rogers Y.H."/>
            <person name="Rohde C."/>
            <person name="Rozas J."/>
            <person name="Rubenfield M.J."/>
            <person name="Ruiz A."/>
            <person name="Russo S."/>
            <person name="Salzberg S.L."/>
            <person name="Sanchez-Gracia A."/>
            <person name="Saranga D.J."/>
            <person name="Sato H."/>
            <person name="Schaeffer S.W."/>
            <person name="Schatz M.C."/>
            <person name="Schlenke T."/>
            <person name="Schwartz R."/>
            <person name="Segarra C."/>
            <person name="Singh R.S."/>
            <person name="Sirot L."/>
            <person name="Sirota M."/>
            <person name="Sisneros N.B."/>
            <person name="Smith C.D."/>
            <person name="Smith T.F."/>
            <person name="Spieth J."/>
            <person name="Stage D.E."/>
            <person name="Stark A."/>
            <person name="Stephan W."/>
            <person name="Strausberg R.L."/>
            <person name="Strempel S."/>
            <person name="Sturgill D."/>
            <person name="Sutton G."/>
            <person name="Sutton G.G."/>
            <person name="Tao W."/>
            <person name="Teichmann S."/>
            <person name="Tobari Y.N."/>
            <person name="Tomimura Y."/>
            <person name="Tsolas J.M."/>
            <person name="Valente V.L."/>
            <person name="Venter E."/>
            <person name="Venter J.C."/>
            <person name="Vicario S."/>
            <person name="Vieira F.G."/>
            <person name="Vilella A.J."/>
            <person name="Villasante A."/>
            <person name="Walenz B."/>
            <person name="Wang J."/>
            <person name="Wasserman M."/>
            <person name="Watts T."/>
            <person name="Wilson D."/>
            <person name="Wilson R.K."/>
            <person name="Wing R.A."/>
            <person name="Wolfner M.F."/>
            <person name="Wong A."/>
            <person name="Wong G.K."/>
            <person name="Wu C.I."/>
            <person name="Wu G."/>
            <person name="Yamamoto D."/>
            <person name="Yang H.P."/>
            <person name="Yang S.P."/>
            <person name="Yorke J.A."/>
            <person name="Yoshida K."/>
            <person name="Zdobnov E."/>
            <person name="Zhang P."/>
            <person name="Zhang Y."/>
            <person name="Zimin A.V."/>
            <person name="Baldwin J."/>
            <person name="Abdouelleil A."/>
            <person name="Abdulkadir J."/>
            <person name="Abebe A."/>
            <person name="Abera B."/>
            <person name="Abreu J."/>
            <person name="Acer S.C."/>
            <person name="Aftuck L."/>
            <person name="Alexander A."/>
            <person name="An P."/>
            <person name="Anderson E."/>
            <person name="Anderson S."/>
            <person name="Arachi H."/>
            <person name="Azer M."/>
            <person name="Bachantsang P."/>
            <person name="Barry A."/>
            <person name="Bayul T."/>
            <person name="Berlin A."/>
            <person name="Bessette D."/>
            <person name="Bloom T."/>
            <person name="Blye J."/>
            <person name="Boguslavskiy L."/>
            <person name="Bonnet C."/>
            <person name="Boukhgalter B."/>
            <person name="Bourzgui I."/>
            <person name="Brown A."/>
            <person name="Cahill P."/>
            <person name="Channer S."/>
            <person name="Cheshatsang Y."/>
            <person name="Chuda L."/>
            <person name="Citroen M."/>
            <person name="Collymore A."/>
            <person name="Cooke P."/>
            <person name="Costello M."/>
            <person name="D'Aco K."/>
            <person name="Daza R."/>
            <person name="De Haan G."/>
            <person name="DeGray S."/>
            <person name="DeMaso C."/>
            <person name="Dhargay N."/>
            <person name="Dooley K."/>
            <person name="Dooley E."/>
            <person name="Doricent M."/>
            <person name="Dorje P."/>
            <person name="Dorjee K."/>
            <person name="Dupes A."/>
            <person name="Elong R."/>
            <person name="Falk J."/>
            <person name="Farina A."/>
            <person name="Faro S."/>
            <person name="Ferguson D."/>
            <person name="Fisher S."/>
            <person name="Foley C.D."/>
            <person name="Franke A."/>
            <person name="Friedrich D."/>
            <person name="Gadbois L."/>
            <person name="Gearin G."/>
            <person name="Gearin C.R."/>
            <person name="Giannoukos G."/>
            <person name="Goode T."/>
            <person name="Graham J."/>
            <person name="Grandbois E."/>
            <person name="Grewal S."/>
            <person name="Gyaltsen K."/>
            <person name="Hafez N."/>
            <person name="Hagos B."/>
            <person name="Hall J."/>
            <person name="Henson C."/>
            <person name="Hollinger A."/>
            <person name="Honan T."/>
            <person name="Huard M.D."/>
            <person name="Hughes L."/>
            <person name="Hurhula B."/>
            <person name="Husby M.E."/>
            <person name="Kamat A."/>
            <person name="Kanga B."/>
            <person name="Kashin S."/>
            <person name="Khazanovich D."/>
            <person name="Kisner P."/>
            <person name="Lance K."/>
            <person name="Lara M."/>
            <person name="Lee W."/>
            <person name="Lennon N."/>
            <person name="Letendre F."/>
            <person name="LeVine R."/>
            <person name="Lipovsky A."/>
            <person name="Liu X."/>
            <person name="Liu J."/>
            <person name="Liu S."/>
            <person name="Lokyitsang T."/>
            <person name="Lokyitsang Y."/>
            <person name="Lubonja R."/>
            <person name="Lui A."/>
            <person name="MacDonald P."/>
            <person name="Magnisalis V."/>
            <person name="Maru K."/>
            <person name="Matthews C."/>
            <person name="McCusker W."/>
            <person name="McDonough S."/>
            <person name="Mehta T."/>
            <person name="Meldrim J."/>
            <person name="Meneus L."/>
            <person name="Mihai O."/>
            <person name="Mihalev A."/>
            <person name="Mihova T."/>
            <person name="Mittelman R."/>
            <person name="Mlenga V."/>
            <person name="Montmayeur A."/>
            <person name="Mulrain L."/>
            <person name="Navidi A."/>
            <person name="Naylor J."/>
            <person name="Negash T."/>
            <person name="Nguyen T."/>
            <person name="Nguyen N."/>
            <person name="Nicol R."/>
            <person name="Norbu C."/>
            <person name="Norbu N."/>
            <person name="Novod N."/>
            <person name="O'Neill B."/>
            <person name="Osman S."/>
            <person name="Markiewicz E."/>
            <person name="Oyono O.L."/>
            <person name="Patti C."/>
            <person name="Phunkhang P."/>
            <person name="Pierre F."/>
            <person name="Priest M."/>
            <person name="Raghuraman S."/>
            <person name="Rege F."/>
            <person name="Reyes R."/>
            <person name="Rise C."/>
            <person name="Rogov P."/>
            <person name="Ross K."/>
            <person name="Ryan E."/>
            <person name="Settipalli S."/>
            <person name="Shea T."/>
            <person name="Sherpa N."/>
            <person name="Shi L."/>
            <person name="Shih D."/>
            <person name="Sparrow T."/>
            <person name="Spaulding J."/>
            <person name="Stalker J."/>
            <person name="Stange-Thomann N."/>
            <person name="Stavropoulos S."/>
            <person name="Stone C."/>
            <person name="Strader C."/>
            <person name="Tesfaye S."/>
            <person name="Thomson T."/>
            <person name="Thoulutsang Y."/>
            <person name="Thoulutsang D."/>
            <person name="Topham K."/>
            <person name="Topping I."/>
            <person name="Tsamla T."/>
            <person name="Vassiliev H."/>
            <person name="Vo A."/>
            <person name="Wangchuk T."/>
            <person name="Wangdi T."/>
            <person name="Weiand M."/>
            <person name="Wilkinson J."/>
            <person name="Wilson A."/>
            <person name="Yadav S."/>
            <person name="Young G."/>
            <person name="Yu Q."/>
            <person name="Zembek L."/>
            <person name="Zhong D."/>
            <person name="Zimmer A."/>
            <person name="Zwirko Z."/>
            <person name="Jaffe D.B."/>
            <person name="Alvarez P."/>
            <person name="Brockman W."/>
            <person name="Butler J."/>
            <person name="Chin C."/>
            <person name="Gnerre S."/>
            <person name="Grabherr M."/>
            <person name="Kleber M."/>
            <person name="Mauceli E."/>
            <person name="MacCallum I."/>
        </authorList>
    </citation>
    <scope>NUCLEOTIDE SEQUENCE [LARGE SCALE GENOMIC DNA]</scope>
    <source>
        <strain evidence="3">white501</strain>
    </source>
</reference>
<feature type="region of interest" description="Disordered" evidence="1">
    <location>
        <begin position="442"/>
        <end position="465"/>
    </location>
</feature>
<dbReference type="Proteomes" id="UP000000304">
    <property type="component" value="Chromosome X"/>
</dbReference>
<keyword evidence="3" id="KW-1185">Reference proteome</keyword>
<dbReference type="PhylomeDB" id="B4R3Z9"/>
<dbReference type="InterPro" id="IPR011333">
    <property type="entry name" value="SKP1/BTB/POZ_sf"/>
</dbReference>
<evidence type="ECO:0000256" key="1">
    <source>
        <dbReference type="SAM" id="MobiDB-lite"/>
    </source>
</evidence>
<gene>
    <name evidence="2" type="primary">Dsim\GD15915</name>
    <name evidence="2" type="ORF">Dsim_GD15915</name>
</gene>
<evidence type="ECO:0000313" key="3">
    <source>
        <dbReference type="Proteomes" id="UP000000304"/>
    </source>
</evidence>
<dbReference type="OMA" id="RVIMWMH"/>
<organism evidence="2 3">
    <name type="scientific">Drosophila simulans</name>
    <name type="common">Fruit fly</name>
    <dbReference type="NCBI Taxonomy" id="7240"/>
    <lineage>
        <taxon>Eukaryota</taxon>
        <taxon>Metazoa</taxon>
        <taxon>Ecdysozoa</taxon>
        <taxon>Arthropoda</taxon>
        <taxon>Hexapoda</taxon>
        <taxon>Insecta</taxon>
        <taxon>Pterygota</taxon>
        <taxon>Neoptera</taxon>
        <taxon>Endopterygota</taxon>
        <taxon>Diptera</taxon>
        <taxon>Brachycera</taxon>
        <taxon>Muscomorpha</taxon>
        <taxon>Ephydroidea</taxon>
        <taxon>Drosophilidae</taxon>
        <taxon>Drosophila</taxon>
        <taxon>Sophophora</taxon>
    </lineage>
</organism>
<evidence type="ECO:0000313" key="2">
    <source>
        <dbReference type="EMBL" id="EDX17766.1"/>
    </source>
</evidence>
<dbReference type="HOGENOM" id="CLU_029292_0_0_1"/>
<dbReference type="STRING" id="7240.B4R3Z9"/>
<dbReference type="EMBL" id="CM000366">
    <property type="protein sequence ID" value="EDX17766.1"/>
    <property type="molecule type" value="Genomic_DNA"/>
</dbReference>
<accession>B4R3Z9</accession>
<dbReference type="AlphaFoldDB" id="B4R3Z9"/>
<name>B4R3Z9_DROSI</name>
<dbReference type="Bgee" id="FBgn0187565">
    <property type="expression patterns" value="Expressed in male reproductive system and 2 other cell types or tissues"/>
</dbReference>
<dbReference type="Gene3D" id="3.30.710.10">
    <property type="entry name" value="Potassium Channel Kv1.1, Chain A"/>
    <property type="match status" value="1"/>
</dbReference>
<proteinExistence type="predicted"/>
<protein>
    <submittedName>
        <fullName evidence="2">GD15915</fullName>
    </submittedName>
</protein>